<dbReference type="Proteomes" id="UP000001062">
    <property type="component" value="Chromosome"/>
</dbReference>
<dbReference type="AlphaFoldDB" id="F2JXW1"/>
<feature type="domain" description="Glutaredoxin 2 C-terminal" evidence="1">
    <location>
        <begin position="91"/>
        <end position="215"/>
    </location>
</feature>
<evidence type="ECO:0000259" key="1">
    <source>
        <dbReference type="Pfam" id="PF04399"/>
    </source>
</evidence>
<dbReference type="Gene3D" id="3.40.30.10">
    <property type="entry name" value="Glutaredoxin"/>
    <property type="match status" value="1"/>
</dbReference>
<dbReference type="Gene3D" id="1.20.1050.10">
    <property type="match status" value="1"/>
</dbReference>
<keyword evidence="4" id="KW-1185">Reference proteome</keyword>
<dbReference type="eggNOG" id="COG2999">
    <property type="taxonomic scope" value="Bacteria"/>
</dbReference>
<dbReference type="PATRIC" id="fig|717774.3.peg.315"/>
<dbReference type="InterPro" id="IPR036282">
    <property type="entry name" value="Glutathione-S-Trfase_C_sf"/>
</dbReference>
<dbReference type="CDD" id="cd03199">
    <property type="entry name" value="GST_C_GRX2"/>
    <property type="match status" value="1"/>
</dbReference>
<name>F2JXW1_MARM1</name>
<gene>
    <name evidence="3" type="ordered locus">Marme_0307</name>
</gene>
<accession>F2JXW1</accession>
<dbReference type="STRING" id="717774.Marme_0307"/>
<organism evidence="3 4">
    <name type="scientific">Marinomonas mediterranea (strain ATCC 700492 / JCM 21426 / NBRC 103028 / MMB-1)</name>
    <dbReference type="NCBI Taxonomy" id="717774"/>
    <lineage>
        <taxon>Bacteria</taxon>
        <taxon>Pseudomonadati</taxon>
        <taxon>Pseudomonadota</taxon>
        <taxon>Gammaproteobacteria</taxon>
        <taxon>Oceanospirillales</taxon>
        <taxon>Oceanospirillaceae</taxon>
        <taxon>Marinomonas</taxon>
    </lineage>
</organism>
<dbReference type="HOGENOM" id="CLU_072939_0_1_6"/>
<dbReference type="SUPFAM" id="SSF52833">
    <property type="entry name" value="Thioredoxin-like"/>
    <property type="match status" value="1"/>
</dbReference>
<dbReference type="InterPro" id="IPR004045">
    <property type="entry name" value="Glutathione_S-Trfase_N"/>
</dbReference>
<protein>
    <submittedName>
        <fullName evidence="3">Glutaredoxin 2 domain protein</fullName>
    </submittedName>
</protein>
<evidence type="ECO:0000313" key="4">
    <source>
        <dbReference type="Proteomes" id="UP000001062"/>
    </source>
</evidence>
<dbReference type="NCBIfam" id="NF007702">
    <property type="entry name" value="PRK10387.1"/>
    <property type="match status" value="1"/>
</dbReference>
<sequence length="216" mass="24272">MNLYLYDHCPFCVRAEMVANYKETATNTIYLLNDDEQSCFDLVGAKMVPILETEEGAMGESLDIASVLDQLGKPENSIRPGGAAAHYLDILGSVNFAINCLLFPRNIHIGLPEFETQSARDYFQRNKEKMIEMPFSNALSQTKEHVVKVEAALNQLPTLPLPSDHGNSISWDDVLIYPTLRNLTMVRDLSFPERVSTYIKEVSALTNTHTYHDKAS</sequence>
<dbReference type="KEGG" id="mme:Marme_0307"/>
<proteinExistence type="predicted"/>
<dbReference type="SUPFAM" id="SSF47616">
    <property type="entry name" value="GST C-terminal domain-like"/>
    <property type="match status" value="1"/>
</dbReference>
<feature type="domain" description="GST N-terminal" evidence="2">
    <location>
        <begin position="3"/>
        <end position="71"/>
    </location>
</feature>
<dbReference type="Pfam" id="PF13417">
    <property type="entry name" value="GST_N_3"/>
    <property type="match status" value="1"/>
</dbReference>
<dbReference type="RefSeq" id="WP_013659516.1">
    <property type="nucleotide sequence ID" value="NC_015276.1"/>
</dbReference>
<dbReference type="EMBL" id="CP002583">
    <property type="protein sequence ID" value="ADZ89610.1"/>
    <property type="molecule type" value="Genomic_DNA"/>
</dbReference>
<evidence type="ECO:0000313" key="3">
    <source>
        <dbReference type="EMBL" id="ADZ89610.1"/>
    </source>
</evidence>
<reference evidence="3 4" key="1">
    <citation type="journal article" date="2012" name="Stand. Genomic Sci.">
        <title>Complete genome sequence of the melanogenic marine bacterium Marinomonas mediterranea type strain (MMB-1(T)).</title>
        <authorList>
            <person name="Lucas-Elio P."/>
            <person name="Goodwin L."/>
            <person name="Woyke T."/>
            <person name="Pitluck S."/>
            <person name="Nolan M."/>
            <person name="Kyrpides N.C."/>
            <person name="Detter J.C."/>
            <person name="Copeland A."/>
            <person name="Teshima H."/>
            <person name="Bruce D."/>
            <person name="Detter C."/>
            <person name="Tapia R."/>
            <person name="Han S."/>
            <person name="Land M.L."/>
            <person name="Ivanova N."/>
            <person name="Mikhailova N."/>
            <person name="Johnston A.W."/>
            <person name="Sanchez-Amat A."/>
        </authorList>
    </citation>
    <scope>NUCLEOTIDE SEQUENCE [LARGE SCALE GENOMIC DNA]</scope>
    <source>
        <strain evidence="4">ATCC 700492 / JCM 21426 / NBRC 103028 / MMB-1</strain>
    </source>
</reference>
<dbReference type="OrthoDB" id="5291571at2"/>
<dbReference type="InterPro" id="IPR007494">
    <property type="entry name" value="Glutaredoxin2_C"/>
</dbReference>
<dbReference type="Pfam" id="PF04399">
    <property type="entry name" value="Glutaredoxin2_C"/>
    <property type="match status" value="1"/>
</dbReference>
<dbReference type="InterPro" id="IPR036249">
    <property type="entry name" value="Thioredoxin-like_sf"/>
</dbReference>
<evidence type="ECO:0000259" key="2">
    <source>
        <dbReference type="Pfam" id="PF13417"/>
    </source>
</evidence>